<dbReference type="AlphaFoldDB" id="A0A9D4C371"/>
<evidence type="ECO:0000256" key="1">
    <source>
        <dbReference type="SAM" id="MobiDB-lite"/>
    </source>
</evidence>
<feature type="region of interest" description="Disordered" evidence="1">
    <location>
        <begin position="54"/>
        <end position="117"/>
    </location>
</feature>
<sequence>MPLHNDIEVEAGSEGHVSDFACIQTPEPIFPLRRVQFRSPRAYVPRGFKMLPEKDRCKQSQSSESIMHRSGPAGSPSNTWSKGKRNGDTYYSSYNAGQSHGFSRQTATTERRSSFLRGTETRSKMFPIRKIHLNGLSTGKAKTQTDTLHGNRSPPDLSSNYTR</sequence>
<dbReference type="EMBL" id="JAIWYP010000013">
    <property type="protein sequence ID" value="KAH3716295.1"/>
    <property type="molecule type" value="Genomic_DNA"/>
</dbReference>
<keyword evidence="3" id="KW-1185">Reference proteome</keyword>
<gene>
    <name evidence="2" type="ORF">DPMN_059014</name>
</gene>
<feature type="region of interest" description="Disordered" evidence="1">
    <location>
        <begin position="131"/>
        <end position="163"/>
    </location>
</feature>
<accession>A0A9D4C371</accession>
<name>A0A9D4C371_DREPO</name>
<dbReference type="Proteomes" id="UP000828390">
    <property type="component" value="Unassembled WGS sequence"/>
</dbReference>
<evidence type="ECO:0000313" key="3">
    <source>
        <dbReference type="Proteomes" id="UP000828390"/>
    </source>
</evidence>
<protein>
    <submittedName>
        <fullName evidence="2">Uncharacterized protein</fullName>
    </submittedName>
</protein>
<evidence type="ECO:0000313" key="2">
    <source>
        <dbReference type="EMBL" id="KAH3716295.1"/>
    </source>
</evidence>
<feature type="compositionally biased region" description="Polar residues" evidence="1">
    <location>
        <begin position="135"/>
        <end position="163"/>
    </location>
</feature>
<reference evidence="2" key="1">
    <citation type="journal article" date="2019" name="bioRxiv">
        <title>The Genome of the Zebra Mussel, Dreissena polymorpha: A Resource for Invasive Species Research.</title>
        <authorList>
            <person name="McCartney M.A."/>
            <person name="Auch B."/>
            <person name="Kono T."/>
            <person name="Mallez S."/>
            <person name="Zhang Y."/>
            <person name="Obille A."/>
            <person name="Becker A."/>
            <person name="Abrahante J.E."/>
            <person name="Garbe J."/>
            <person name="Badalamenti J.P."/>
            <person name="Herman A."/>
            <person name="Mangelson H."/>
            <person name="Liachko I."/>
            <person name="Sullivan S."/>
            <person name="Sone E.D."/>
            <person name="Koren S."/>
            <person name="Silverstein K.A.T."/>
            <person name="Beckman K.B."/>
            <person name="Gohl D.M."/>
        </authorList>
    </citation>
    <scope>NUCLEOTIDE SEQUENCE</scope>
    <source>
        <strain evidence="2">Duluth1</strain>
        <tissue evidence="2">Whole animal</tissue>
    </source>
</reference>
<comment type="caution">
    <text evidence="2">The sequence shown here is derived from an EMBL/GenBank/DDBJ whole genome shotgun (WGS) entry which is preliminary data.</text>
</comment>
<organism evidence="2 3">
    <name type="scientific">Dreissena polymorpha</name>
    <name type="common">Zebra mussel</name>
    <name type="synonym">Mytilus polymorpha</name>
    <dbReference type="NCBI Taxonomy" id="45954"/>
    <lineage>
        <taxon>Eukaryota</taxon>
        <taxon>Metazoa</taxon>
        <taxon>Spiralia</taxon>
        <taxon>Lophotrochozoa</taxon>
        <taxon>Mollusca</taxon>
        <taxon>Bivalvia</taxon>
        <taxon>Autobranchia</taxon>
        <taxon>Heteroconchia</taxon>
        <taxon>Euheterodonta</taxon>
        <taxon>Imparidentia</taxon>
        <taxon>Neoheterodontei</taxon>
        <taxon>Myida</taxon>
        <taxon>Dreissenoidea</taxon>
        <taxon>Dreissenidae</taxon>
        <taxon>Dreissena</taxon>
    </lineage>
</organism>
<proteinExistence type="predicted"/>
<feature type="compositionally biased region" description="Polar residues" evidence="1">
    <location>
        <begin position="89"/>
        <end position="108"/>
    </location>
</feature>
<reference evidence="2" key="2">
    <citation type="submission" date="2020-11" db="EMBL/GenBank/DDBJ databases">
        <authorList>
            <person name="McCartney M.A."/>
            <person name="Auch B."/>
            <person name="Kono T."/>
            <person name="Mallez S."/>
            <person name="Becker A."/>
            <person name="Gohl D.M."/>
            <person name="Silverstein K.A.T."/>
            <person name="Koren S."/>
            <person name="Bechman K.B."/>
            <person name="Herman A."/>
            <person name="Abrahante J.E."/>
            <person name="Garbe J."/>
        </authorList>
    </citation>
    <scope>NUCLEOTIDE SEQUENCE</scope>
    <source>
        <strain evidence="2">Duluth1</strain>
        <tissue evidence="2">Whole animal</tissue>
    </source>
</reference>